<name>A0A1I2X6H0_9FIRM</name>
<feature type="transmembrane region" description="Helical" evidence="8">
    <location>
        <begin position="403"/>
        <end position="425"/>
    </location>
</feature>
<evidence type="ECO:0000256" key="5">
    <source>
        <dbReference type="ARBA" id="ARBA00022970"/>
    </source>
</evidence>
<dbReference type="GO" id="GO:0005886">
    <property type="term" value="C:plasma membrane"/>
    <property type="evidence" value="ECO:0007669"/>
    <property type="project" value="UniProtKB-SubCell"/>
</dbReference>
<sequence>MQQQLQLKEDLHRGLRERHIQLIALGGAIGVGLFLGSASAIKTAGPALMLSYMVGGLVIFAIMRALGEIAVSYPVSGSFSAYANTFLGPLPGYLTGWTYWFMWVVTCMAEITAVGIYVNYWLPELPQWIPALAALLVMTLVNLINVKAYGEFEFWFALIKVVTIIAMILIGLGMIIFGLGHGGVSVGISNLWTHGGFFAHGIKGVVMSLSMVMFAYLGIELIGVTAGEAENPEKTIPAAIDKVFWRILIFYVGALFVIMALFPWNEIGTKGSPFVLTFNAIGIRAAAGIINFVVLTAALSSCNSGLFSTGRMLYNLALQKKAPRFFAKVSRSGIPALGIIVSAVFLLVGVVLNYLVPAQVFIYITSVATFGALFVWAIILLVQIKYRSGLSPQEIKNLRYPMPWYPVSSYLSLAFLVFVLVILAFDPSTRVALYVGPVWLVLLLVSYYALGMNKQDSVSGRPAYDHK</sequence>
<dbReference type="FunFam" id="1.20.1740.10:FF:000001">
    <property type="entry name" value="Amino acid permease"/>
    <property type="match status" value="1"/>
</dbReference>
<evidence type="ECO:0000313" key="11">
    <source>
        <dbReference type="Proteomes" id="UP000199337"/>
    </source>
</evidence>
<evidence type="ECO:0000256" key="2">
    <source>
        <dbReference type="ARBA" id="ARBA00022448"/>
    </source>
</evidence>
<dbReference type="GO" id="GO:0006865">
    <property type="term" value="P:amino acid transport"/>
    <property type="evidence" value="ECO:0007669"/>
    <property type="project" value="UniProtKB-KW"/>
</dbReference>
<evidence type="ECO:0000256" key="8">
    <source>
        <dbReference type="SAM" id="Phobius"/>
    </source>
</evidence>
<feature type="domain" description="Amino acid permease/ SLC12A" evidence="9">
    <location>
        <begin position="19"/>
        <end position="450"/>
    </location>
</feature>
<feature type="transmembrane region" description="Helical" evidence="8">
    <location>
        <begin position="361"/>
        <end position="382"/>
    </location>
</feature>
<evidence type="ECO:0000256" key="6">
    <source>
        <dbReference type="ARBA" id="ARBA00022989"/>
    </source>
</evidence>
<feature type="transmembrane region" description="Helical" evidence="8">
    <location>
        <begin position="47"/>
        <end position="66"/>
    </location>
</feature>
<dbReference type="InterPro" id="IPR004841">
    <property type="entry name" value="AA-permease/SLC12A_dom"/>
</dbReference>
<dbReference type="RefSeq" id="WP_092473301.1">
    <property type="nucleotide sequence ID" value="NZ_FOOX01000016.1"/>
</dbReference>
<keyword evidence="7 8" id="KW-0472">Membrane</keyword>
<keyword evidence="6 8" id="KW-1133">Transmembrane helix</keyword>
<evidence type="ECO:0000259" key="9">
    <source>
        <dbReference type="Pfam" id="PF00324"/>
    </source>
</evidence>
<evidence type="ECO:0000256" key="7">
    <source>
        <dbReference type="ARBA" id="ARBA00023136"/>
    </source>
</evidence>
<organism evidence="10 11">
    <name type="scientific">Desulfotruncus arcticus DSM 17038</name>
    <dbReference type="NCBI Taxonomy" id="1121424"/>
    <lineage>
        <taxon>Bacteria</taxon>
        <taxon>Bacillati</taxon>
        <taxon>Bacillota</taxon>
        <taxon>Clostridia</taxon>
        <taxon>Eubacteriales</taxon>
        <taxon>Desulfallaceae</taxon>
        <taxon>Desulfotruncus</taxon>
    </lineage>
</organism>
<dbReference type="InterPro" id="IPR004840">
    <property type="entry name" value="Amino_acid_permease_CS"/>
</dbReference>
<feature type="transmembrane region" description="Helical" evidence="8">
    <location>
        <begin position="334"/>
        <end position="355"/>
    </location>
</feature>
<feature type="transmembrane region" description="Helical" evidence="8">
    <location>
        <begin position="128"/>
        <end position="145"/>
    </location>
</feature>
<dbReference type="EMBL" id="FOOX01000016">
    <property type="protein sequence ID" value="SFH09105.1"/>
    <property type="molecule type" value="Genomic_DNA"/>
</dbReference>
<dbReference type="PIRSF" id="PIRSF006060">
    <property type="entry name" value="AA_transporter"/>
    <property type="match status" value="1"/>
</dbReference>
<feature type="transmembrane region" description="Helical" evidence="8">
    <location>
        <begin position="157"/>
        <end position="177"/>
    </location>
</feature>
<evidence type="ECO:0000313" key="10">
    <source>
        <dbReference type="EMBL" id="SFH09105.1"/>
    </source>
</evidence>
<dbReference type="PANTHER" id="PTHR43495">
    <property type="entry name" value="GABA PERMEASE"/>
    <property type="match status" value="1"/>
</dbReference>
<dbReference type="PROSITE" id="PS00218">
    <property type="entry name" value="AMINO_ACID_PERMEASE_1"/>
    <property type="match status" value="1"/>
</dbReference>
<dbReference type="Gene3D" id="1.20.1740.10">
    <property type="entry name" value="Amino acid/polyamine transporter I"/>
    <property type="match status" value="1"/>
</dbReference>
<feature type="transmembrane region" description="Helical" evidence="8">
    <location>
        <begin position="431"/>
        <end position="450"/>
    </location>
</feature>
<dbReference type="GO" id="GO:0055085">
    <property type="term" value="P:transmembrane transport"/>
    <property type="evidence" value="ECO:0007669"/>
    <property type="project" value="InterPro"/>
</dbReference>
<feature type="transmembrane region" description="Helical" evidence="8">
    <location>
        <begin position="285"/>
        <end position="314"/>
    </location>
</feature>
<dbReference type="OrthoDB" id="9780162at2"/>
<feature type="transmembrane region" description="Helical" evidence="8">
    <location>
        <begin position="243"/>
        <end position="265"/>
    </location>
</feature>
<dbReference type="PANTHER" id="PTHR43495:SF6">
    <property type="entry name" value="THREONINE_SERINE TRANSPORTER YBXG-RELATED"/>
    <property type="match status" value="1"/>
</dbReference>
<feature type="transmembrane region" description="Helical" evidence="8">
    <location>
        <begin position="20"/>
        <end position="41"/>
    </location>
</feature>
<feature type="transmembrane region" description="Helical" evidence="8">
    <location>
        <begin position="197"/>
        <end position="222"/>
    </location>
</feature>
<keyword evidence="4 8" id="KW-0812">Transmembrane</keyword>
<feature type="transmembrane region" description="Helical" evidence="8">
    <location>
        <begin position="100"/>
        <end position="122"/>
    </location>
</feature>
<evidence type="ECO:0000256" key="1">
    <source>
        <dbReference type="ARBA" id="ARBA00004651"/>
    </source>
</evidence>
<comment type="subcellular location">
    <subcellularLocation>
        <location evidence="1">Cell membrane</location>
        <topology evidence="1">Multi-pass membrane protein</topology>
    </subcellularLocation>
</comment>
<keyword evidence="11" id="KW-1185">Reference proteome</keyword>
<dbReference type="AlphaFoldDB" id="A0A1I2X6H0"/>
<gene>
    <name evidence="10" type="ORF">SAMN05660649_03808</name>
</gene>
<keyword evidence="3" id="KW-1003">Cell membrane</keyword>
<proteinExistence type="predicted"/>
<keyword evidence="2" id="KW-0813">Transport</keyword>
<keyword evidence="5" id="KW-0029">Amino-acid transport</keyword>
<dbReference type="Pfam" id="PF00324">
    <property type="entry name" value="AA_permease"/>
    <property type="match status" value="1"/>
</dbReference>
<evidence type="ECO:0000256" key="4">
    <source>
        <dbReference type="ARBA" id="ARBA00022692"/>
    </source>
</evidence>
<dbReference type="Proteomes" id="UP000199337">
    <property type="component" value="Unassembled WGS sequence"/>
</dbReference>
<dbReference type="STRING" id="341036.SAMN05660649_03808"/>
<reference evidence="11" key="1">
    <citation type="submission" date="2016-10" db="EMBL/GenBank/DDBJ databases">
        <authorList>
            <person name="Varghese N."/>
            <person name="Submissions S."/>
        </authorList>
    </citation>
    <scope>NUCLEOTIDE SEQUENCE [LARGE SCALE GENOMIC DNA]</scope>
    <source>
        <strain evidence="11">DSM 17038</strain>
    </source>
</reference>
<evidence type="ECO:0000256" key="3">
    <source>
        <dbReference type="ARBA" id="ARBA00022475"/>
    </source>
</evidence>
<accession>A0A1I2X6H0</accession>
<protein>
    <submittedName>
        <fullName evidence="10">L-asparagine transporter</fullName>
    </submittedName>
</protein>